<dbReference type="EMBL" id="JAUEPS010000028">
    <property type="protein sequence ID" value="KAK0454138.1"/>
    <property type="molecule type" value="Genomic_DNA"/>
</dbReference>
<dbReference type="AlphaFoldDB" id="A0AA39K8F3"/>
<gene>
    <name evidence="3" type="ORF">EV420DRAFT_622419</name>
</gene>
<accession>A0AA39K8F3</accession>
<dbReference type="GeneID" id="85366380"/>
<dbReference type="RefSeq" id="XP_060328526.1">
    <property type="nucleotide sequence ID" value="XM_060482832.1"/>
</dbReference>
<protein>
    <submittedName>
        <fullName evidence="3">Uncharacterized protein</fullName>
    </submittedName>
</protein>
<proteinExistence type="predicted"/>
<feature type="signal peptide" evidence="2">
    <location>
        <begin position="1"/>
        <end position="22"/>
    </location>
</feature>
<feature type="region of interest" description="Disordered" evidence="1">
    <location>
        <begin position="181"/>
        <end position="225"/>
    </location>
</feature>
<dbReference type="Proteomes" id="UP001175211">
    <property type="component" value="Unassembled WGS sequence"/>
</dbReference>
<evidence type="ECO:0000256" key="1">
    <source>
        <dbReference type="SAM" id="MobiDB-lite"/>
    </source>
</evidence>
<sequence length="235" mass="26915">MLATLTSKQLVLFKMLSYLALQRCYICDYPCITRCGAMPGSLGHDPIMVIVIRVSCRRTTAITRRQAHKGDRDIMATIIPRCPCSLFVFVDNGRRYFIRDASWKASYNLLSSWLPIPYIDLCKCTISDWLPFLSAVYSNDNQSYLSRVPGRRRNRDYRHVRFSVPPDIQYIDELNQPPPYSARPMSQAFSPDPRPFKPTRSKHSSAHQRQRPKATGTCTEPTDASRTLLIDHVGV</sequence>
<evidence type="ECO:0000313" key="4">
    <source>
        <dbReference type="Proteomes" id="UP001175211"/>
    </source>
</evidence>
<evidence type="ECO:0000313" key="3">
    <source>
        <dbReference type="EMBL" id="KAK0454138.1"/>
    </source>
</evidence>
<organism evidence="3 4">
    <name type="scientific">Armillaria tabescens</name>
    <name type="common">Ringless honey mushroom</name>
    <name type="synonym">Agaricus tabescens</name>
    <dbReference type="NCBI Taxonomy" id="1929756"/>
    <lineage>
        <taxon>Eukaryota</taxon>
        <taxon>Fungi</taxon>
        <taxon>Dikarya</taxon>
        <taxon>Basidiomycota</taxon>
        <taxon>Agaricomycotina</taxon>
        <taxon>Agaricomycetes</taxon>
        <taxon>Agaricomycetidae</taxon>
        <taxon>Agaricales</taxon>
        <taxon>Marasmiineae</taxon>
        <taxon>Physalacriaceae</taxon>
        <taxon>Desarmillaria</taxon>
    </lineage>
</organism>
<feature type="compositionally biased region" description="Polar residues" evidence="1">
    <location>
        <begin position="216"/>
        <end position="225"/>
    </location>
</feature>
<keyword evidence="2" id="KW-0732">Signal</keyword>
<comment type="caution">
    <text evidence="3">The sequence shown here is derived from an EMBL/GenBank/DDBJ whole genome shotgun (WGS) entry which is preliminary data.</text>
</comment>
<name>A0AA39K8F3_ARMTA</name>
<reference evidence="3" key="1">
    <citation type="submission" date="2023-06" db="EMBL/GenBank/DDBJ databases">
        <authorList>
            <consortium name="Lawrence Berkeley National Laboratory"/>
            <person name="Ahrendt S."/>
            <person name="Sahu N."/>
            <person name="Indic B."/>
            <person name="Wong-Bajracharya J."/>
            <person name="Merenyi Z."/>
            <person name="Ke H.-M."/>
            <person name="Monk M."/>
            <person name="Kocsube S."/>
            <person name="Drula E."/>
            <person name="Lipzen A."/>
            <person name="Balint B."/>
            <person name="Henrissat B."/>
            <person name="Andreopoulos B."/>
            <person name="Martin F.M."/>
            <person name="Harder C.B."/>
            <person name="Rigling D."/>
            <person name="Ford K.L."/>
            <person name="Foster G.D."/>
            <person name="Pangilinan J."/>
            <person name="Papanicolaou A."/>
            <person name="Barry K."/>
            <person name="LaButti K."/>
            <person name="Viragh M."/>
            <person name="Koriabine M."/>
            <person name="Yan M."/>
            <person name="Riley R."/>
            <person name="Champramary S."/>
            <person name="Plett K.L."/>
            <person name="Tsai I.J."/>
            <person name="Slot J."/>
            <person name="Sipos G."/>
            <person name="Plett J."/>
            <person name="Nagy L.G."/>
            <person name="Grigoriev I.V."/>
        </authorList>
    </citation>
    <scope>NUCLEOTIDE SEQUENCE</scope>
    <source>
        <strain evidence="3">CCBAS 213</strain>
    </source>
</reference>
<evidence type="ECO:0000256" key="2">
    <source>
        <dbReference type="SAM" id="SignalP"/>
    </source>
</evidence>
<keyword evidence="4" id="KW-1185">Reference proteome</keyword>
<feature type="compositionally biased region" description="Basic residues" evidence="1">
    <location>
        <begin position="197"/>
        <end position="212"/>
    </location>
</feature>
<feature type="chain" id="PRO_5041337103" evidence="2">
    <location>
        <begin position="23"/>
        <end position="235"/>
    </location>
</feature>